<dbReference type="Pfam" id="PF07532">
    <property type="entry name" value="Big_4"/>
    <property type="match status" value="1"/>
</dbReference>
<evidence type="ECO:0000259" key="3">
    <source>
        <dbReference type="Pfam" id="PF18676"/>
    </source>
</evidence>
<dbReference type="InterPro" id="IPR041286">
    <property type="entry name" value="MBG_2"/>
</dbReference>
<dbReference type="InterPro" id="IPR026341">
    <property type="entry name" value="T9SS_type_B"/>
</dbReference>
<keyword evidence="1" id="KW-0812">Transmembrane</keyword>
<dbReference type="AlphaFoldDB" id="A0A418PUY7"/>
<dbReference type="NCBIfam" id="TIGR04131">
    <property type="entry name" value="Bac_Flav_CTERM"/>
    <property type="match status" value="1"/>
</dbReference>
<protein>
    <recommendedName>
        <fullName evidence="6">Gliding motility-associated C-terminal domain-containing protein</fullName>
    </recommendedName>
</protein>
<dbReference type="EMBL" id="QXML01000002">
    <property type="protein sequence ID" value="RIW17360.1"/>
    <property type="molecule type" value="Genomic_DNA"/>
</dbReference>
<feature type="domain" description="MBG" evidence="3">
    <location>
        <begin position="503"/>
        <end position="574"/>
    </location>
</feature>
<name>A0A418PUY7_9BACT</name>
<feature type="domain" description="MBG" evidence="3">
    <location>
        <begin position="584"/>
        <end position="652"/>
    </location>
</feature>
<keyword evidence="1" id="KW-1133">Transmembrane helix</keyword>
<evidence type="ECO:0000313" key="4">
    <source>
        <dbReference type="EMBL" id="RIW17360.1"/>
    </source>
</evidence>
<dbReference type="Pfam" id="PF13585">
    <property type="entry name" value="CHU_C"/>
    <property type="match status" value="1"/>
</dbReference>
<keyword evidence="5" id="KW-1185">Reference proteome</keyword>
<dbReference type="Proteomes" id="UP000283522">
    <property type="component" value="Unassembled WGS sequence"/>
</dbReference>
<organism evidence="4 5">
    <name type="scientific">Algoriphagus lacus</name>
    <dbReference type="NCBI Taxonomy" id="2056311"/>
    <lineage>
        <taxon>Bacteria</taxon>
        <taxon>Pseudomonadati</taxon>
        <taxon>Bacteroidota</taxon>
        <taxon>Cytophagia</taxon>
        <taxon>Cytophagales</taxon>
        <taxon>Cyclobacteriaceae</taxon>
        <taxon>Algoriphagus</taxon>
    </lineage>
</organism>
<sequence length="928" mass="101152">MKRGIFSMMAYHGSKVELFVNSFLSMISRVVDLMQILFVYRISLKVMVLVFGFHFLNASDLFAQFSGGKGTKEDPYRISTWEQLALIKDKQSAAFRLVENLDRTTPGYDQFAGSNANSGMGWIPIANFMGVFDGNGNSISDVVINRPTESTIGLFKKAGNAQFRNLHLSRFKIWGASDIGGLLGIAIKVKISNCSFDGRVEGKYYVGGLVGTIGNSEIADSFSLGGISGFRGVGGIAGNAYQTNLSRSFASGSVNANMEAGGLVGFFHSYSNNSIQDSYSVSNISANEVVGGLVGRISGAILRTSYAAGHVVAKSKAGGLFGWAESKVSVMDSFWDVEKTGQDANSGGGSGINTKSLKGKESLQSGAWNFTEIWEIKEPTALEPLISYPFLKAIKYDPVNLKEGKNPIPGLESAKIPSGINFPLVLVKTYGDPDYILGEEVDRLGQKVIYSAEDPSILKIEGNMAMILKAGTTKIKAEVTNTYNIADLIPLEQVLTIEPAPLKVSVIANQKKTFGSEDQKLGFTLSGFKYDDNLEILSGELVREPGENVGLYQINQGTLDAGGNYEIEFTPGHFEITKRVVVLEAQGKQKIFGSEDPELTFQVSGLDLQEVSKVLSGNIIRQAGEKVGKYVIGSGDLKASPNYEIDFKEGLFEIFPAELATIMDPKEIETPWAVLPNLPSHVSALTKDGQILELPVNWETSQLNLLAKGTCSLPGILELPEGILNPEMRKPIQKLTVLPKPAPDDILLSNNKFEPGSSKSVFEIGKFTVMDKVDDLHDITLVEGSLDNNLFRINGHSLSWKNEGKPKIKSQYSILVKVLDRGGNTIEKAFQLKAEFVRISDIEVTNTFTPDGDGINDTWGISALGVSEGARVQVFERSGSLIFSTENPEERWDGIYQGRALPEGTYYWILNFPKTGEMRKGFLNLLKK</sequence>
<dbReference type="InterPro" id="IPR011081">
    <property type="entry name" value="Big_4"/>
</dbReference>
<gene>
    <name evidence="4" type="ORF">D0X99_06390</name>
</gene>
<evidence type="ECO:0000313" key="5">
    <source>
        <dbReference type="Proteomes" id="UP000283522"/>
    </source>
</evidence>
<reference evidence="4 5" key="1">
    <citation type="submission" date="2018-09" db="EMBL/GenBank/DDBJ databases">
        <authorList>
            <person name="Wang X."/>
            <person name="Du Z."/>
        </authorList>
    </citation>
    <scope>NUCLEOTIDE SEQUENCE [LARGE SCALE GENOMIC DNA]</scope>
    <source>
        <strain evidence="4 5">N3</strain>
    </source>
</reference>
<dbReference type="Gene3D" id="2.160.20.110">
    <property type="match status" value="1"/>
</dbReference>
<proteinExistence type="predicted"/>
<feature type="domain" description="Bacterial Ig-like" evidence="2">
    <location>
        <begin position="668"/>
        <end position="718"/>
    </location>
</feature>
<feature type="transmembrane region" description="Helical" evidence="1">
    <location>
        <begin position="36"/>
        <end position="56"/>
    </location>
</feature>
<evidence type="ECO:0000259" key="2">
    <source>
        <dbReference type="Pfam" id="PF07532"/>
    </source>
</evidence>
<dbReference type="Pfam" id="PF18676">
    <property type="entry name" value="MBG_2"/>
    <property type="match status" value="2"/>
</dbReference>
<evidence type="ECO:0000256" key="1">
    <source>
        <dbReference type="SAM" id="Phobius"/>
    </source>
</evidence>
<evidence type="ECO:0008006" key="6">
    <source>
        <dbReference type="Google" id="ProtNLM"/>
    </source>
</evidence>
<accession>A0A418PUY7</accession>
<comment type="caution">
    <text evidence="4">The sequence shown here is derived from an EMBL/GenBank/DDBJ whole genome shotgun (WGS) entry which is preliminary data.</text>
</comment>
<keyword evidence="1" id="KW-0472">Membrane</keyword>